<keyword evidence="1 4" id="KW-0413">Isomerase</keyword>
<evidence type="ECO:0000259" key="5">
    <source>
        <dbReference type="Pfam" id="PF02350"/>
    </source>
</evidence>
<dbReference type="EMBL" id="CP055156">
    <property type="protein sequence ID" value="QNF33817.1"/>
    <property type="molecule type" value="Genomic_DNA"/>
</dbReference>
<protein>
    <recommendedName>
        <fullName evidence="3">UDP-N-acetylglucosamine 2-epimerase (non-hydrolyzing)</fullName>
        <ecNumber evidence="3">5.1.3.14</ecNumber>
    </recommendedName>
</protein>
<keyword evidence="7" id="KW-1185">Reference proteome</keyword>
<comment type="similarity">
    <text evidence="2 4">Belongs to the UDP-N-acetylglucosamine 2-epimerase family.</text>
</comment>
<evidence type="ECO:0000256" key="2">
    <source>
        <dbReference type="ARBA" id="ARBA00038209"/>
    </source>
</evidence>
<dbReference type="KEGG" id="aswu:HUW51_14215"/>
<accession>A0A7G7G9I3</accession>
<evidence type="ECO:0000313" key="7">
    <source>
        <dbReference type="Proteomes" id="UP000515237"/>
    </source>
</evidence>
<feature type="domain" description="UDP-N-acetylglucosamine 2-epimerase" evidence="5">
    <location>
        <begin position="24"/>
        <end position="369"/>
    </location>
</feature>
<dbReference type="CDD" id="cd03786">
    <property type="entry name" value="GTB_UDP-GlcNAc_2-Epimerase"/>
    <property type="match status" value="1"/>
</dbReference>
<dbReference type="NCBIfam" id="TIGR00236">
    <property type="entry name" value="wecB"/>
    <property type="match status" value="1"/>
</dbReference>
<dbReference type="Pfam" id="PF02350">
    <property type="entry name" value="Epimerase_2"/>
    <property type="match status" value="1"/>
</dbReference>
<dbReference type="SUPFAM" id="SSF53756">
    <property type="entry name" value="UDP-Glycosyltransferase/glycogen phosphorylase"/>
    <property type="match status" value="1"/>
</dbReference>
<dbReference type="InterPro" id="IPR029767">
    <property type="entry name" value="WecB-like"/>
</dbReference>
<proteinExistence type="inferred from homology"/>
<dbReference type="PANTHER" id="PTHR43174">
    <property type="entry name" value="UDP-N-ACETYLGLUCOSAMINE 2-EPIMERASE"/>
    <property type="match status" value="1"/>
</dbReference>
<sequence length="372" mass="42177">MKQIAIVLGTRPEAIKLIPLYLKFKESKFFNPVLISTGQHKEMLEQIFSFFNLWPDIELNVMSNNQGLSGLTSILFQKLEEVISRYKFDGIIVQGDTSTAMVGSMVCFYNKVKVIHIEAGLRTYDKFSPFPEEVNRRIIGLVADFHFAPTEKAAKALEKENLNGIYIVGNTVIDSLILAMKKIAADEEKYKTNLEISFPDFENKRLVLVTGHRRENFGKGFEEICKALAMLADKHKELSFVYPVHLNPNVRQTVFKFLQEYKNIHLIDPLPYDQLLYLMSKSVLILTDSGGIQEEAPSLNIPLIVMRDNTERPEGIEAGCAVLAGTTASNIVNLFKRIYEDQKTYNKMAQAVNPYGDGKSAERIVQVLEKEL</sequence>
<dbReference type="InterPro" id="IPR003331">
    <property type="entry name" value="UDP_GlcNAc_Epimerase_2_dom"/>
</dbReference>
<evidence type="ECO:0000313" key="6">
    <source>
        <dbReference type="EMBL" id="QNF33817.1"/>
    </source>
</evidence>
<gene>
    <name evidence="6" type="primary">wecB</name>
    <name evidence="6" type="ORF">HUW51_14215</name>
</gene>
<organism evidence="6 7">
    <name type="scientific">Adhaeribacter swui</name>
    <dbReference type="NCBI Taxonomy" id="2086471"/>
    <lineage>
        <taxon>Bacteria</taxon>
        <taxon>Pseudomonadati</taxon>
        <taxon>Bacteroidota</taxon>
        <taxon>Cytophagia</taxon>
        <taxon>Cytophagales</taxon>
        <taxon>Hymenobacteraceae</taxon>
        <taxon>Adhaeribacter</taxon>
    </lineage>
</organism>
<evidence type="ECO:0000256" key="1">
    <source>
        <dbReference type="ARBA" id="ARBA00023235"/>
    </source>
</evidence>
<dbReference type="PANTHER" id="PTHR43174:SF2">
    <property type="entry name" value="UDP-N-ACETYLGLUCOSAMINE 2-EPIMERASE"/>
    <property type="match status" value="1"/>
</dbReference>
<reference evidence="6 7" key="1">
    <citation type="journal article" date="2018" name="Int. J. Syst. Evol. Microbiol.">
        <title>Adhaeribacter swui sp. nov., isolated from wet mud.</title>
        <authorList>
            <person name="Kim D.U."/>
            <person name="Kim K.W."/>
            <person name="Kang M.S."/>
            <person name="Kim J.Y."/>
            <person name="Jang J.H."/>
            <person name="Kim M.K."/>
        </authorList>
    </citation>
    <scope>NUCLEOTIDE SEQUENCE [LARGE SCALE GENOMIC DNA]</scope>
    <source>
        <strain evidence="6 7">KCTC 52873</strain>
    </source>
</reference>
<dbReference type="GO" id="GO:0008761">
    <property type="term" value="F:UDP-N-acetylglucosamine 2-epimerase activity"/>
    <property type="evidence" value="ECO:0007669"/>
    <property type="project" value="UniProtKB-EC"/>
</dbReference>
<dbReference type="Proteomes" id="UP000515237">
    <property type="component" value="Chromosome"/>
</dbReference>
<dbReference type="EC" id="5.1.3.14" evidence="3"/>
<evidence type="ECO:0000256" key="4">
    <source>
        <dbReference type="RuleBase" id="RU003513"/>
    </source>
</evidence>
<evidence type="ECO:0000256" key="3">
    <source>
        <dbReference type="ARBA" id="ARBA00038858"/>
    </source>
</evidence>
<dbReference type="AlphaFoldDB" id="A0A7G7G9I3"/>
<name>A0A7G7G9I3_9BACT</name>
<dbReference type="RefSeq" id="WP_185270299.1">
    <property type="nucleotide sequence ID" value="NZ_CP055156.1"/>
</dbReference>
<dbReference type="Gene3D" id="3.40.50.2000">
    <property type="entry name" value="Glycogen Phosphorylase B"/>
    <property type="match status" value="2"/>
</dbReference>